<dbReference type="Pfam" id="PF03478">
    <property type="entry name" value="Beta-prop_KIB1-4"/>
    <property type="match status" value="1"/>
</dbReference>
<dbReference type="Proteomes" id="UP000000768">
    <property type="component" value="Chromosome 10"/>
</dbReference>
<dbReference type="SUPFAM" id="SSF81383">
    <property type="entry name" value="F-box domain"/>
    <property type="match status" value="1"/>
</dbReference>
<reference evidence="3" key="2">
    <citation type="journal article" date="2018" name="Plant J.">
        <title>The Sorghum bicolor reference genome: improved assembly, gene annotations, a transcriptome atlas, and signatures of genome organization.</title>
        <authorList>
            <person name="McCormick R.F."/>
            <person name="Truong S.K."/>
            <person name="Sreedasyam A."/>
            <person name="Jenkins J."/>
            <person name="Shu S."/>
            <person name="Sims D."/>
            <person name="Kennedy M."/>
            <person name="Amirebrahimi M."/>
            <person name="Weers B.D."/>
            <person name="McKinley B."/>
            <person name="Mattison A."/>
            <person name="Morishige D.T."/>
            <person name="Grimwood J."/>
            <person name="Schmutz J."/>
            <person name="Mullet J.E."/>
        </authorList>
    </citation>
    <scope>NUCLEOTIDE SEQUENCE [LARGE SCALE GENOMIC DNA]</scope>
    <source>
        <strain evidence="3">cv. BTx623</strain>
    </source>
</reference>
<evidence type="ECO:0000313" key="2">
    <source>
        <dbReference type="EMBL" id="KXG19138.1"/>
    </source>
</evidence>
<dbReference type="InterPro" id="IPR005174">
    <property type="entry name" value="KIB1-4_b-propeller"/>
</dbReference>
<dbReference type="PANTHER" id="PTHR33800">
    <property type="entry name" value="OS06G0113600 PROTEIN"/>
    <property type="match status" value="1"/>
</dbReference>
<dbReference type="STRING" id="4558.A0A194YGR4"/>
<dbReference type="OMA" id="TTVWWDD"/>
<organism evidence="2 3">
    <name type="scientific">Sorghum bicolor</name>
    <name type="common">Sorghum</name>
    <name type="synonym">Sorghum vulgare</name>
    <dbReference type="NCBI Taxonomy" id="4558"/>
    <lineage>
        <taxon>Eukaryota</taxon>
        <taxon>Viridiplantae</taxon>
        <taxon>Streptophyta</taxon>
        <taxon>Embryophyta</taxon>
        <taxon>Tracheophyta</taxon>
        <taxon>Spermatophyta</taxon>
        <taxon>Magnoliopsida</taxon>
        <taxon>Liliopsida</taxon>
        <taxon>Poales</taxon>
        <taxon>Poaceae</taxon>
        <taxon>PACMAD clade</taxon>
        <taxon>Panicoideae</taxon>
        <taxon>Andropogonodae</taxon>
        <taxon>Andropogoneae</taxon>
        <taxon>Sorghinae</taxon>
        <taxon>Sorghum</taxon>
    </lineage>
</organism>
<dbReference type="AlphaFoldDB" id="A0A194YGR4"/>
<proteinExistence type="predicted"/>
<dbReference type="EMBL" id="CM000769">
    <property type="protein sequence ID" value="KXG19138.1"/>
    <property type="molecule type" value="Genomic_DNA"/>
</dbReference>
<feature type="domain" description="KIB1-4 beta-propeller" evidence="1">
    <location>
        <begin position="117"/>
        <end position="353"/>
    </location>
</feature>
<gene>
    <name evidence="2" type="ORF">SORBI_3010G009800</name>
</gene>
<dbReference type="InterPro" id="IPR036047">
    <property type="entry name" value="F-box-like_dom_sf"/>
</dbReference>
<evidence type="ECO:0000313" key="3">
    <source>
        <dbReference type="Proteomes" id="UP000000768"/>
    </source>
</evidence>
<dbReference type="eggNOG" id="ENOG502T06T">
    <property type="taxonomic scope" value="Eukaryota"/>
</dbReference>
<reference evidence="2 3" key="1">
    <citation type="journal article" date="2009" name="Nature">
        <title>The Sorghum bicolor genome and the diversification of grasses.</title>
        <authorList>
            <person name="Paterson A.H."/>
            <person name="Bowers J.E."/>
            <person name="Bruggmann R."/>
            <person name="Dubchak I."/>
            <person name="Grimwood J."/>
            <person name="Gundlach H."/>
            <person name="Haberer G."/>
            <person name="Hellsten U."/>
            <person name="Mitros T."/>
            <person name="Poliakov A."/>
            <person name="Schmutz J."/>
            <person name="Spannagl M."/>
            <person name="Tang H."/>
            <person name="Wang X."/>
            <person name="Wicker T."/>
            <person name="Bharti A.K."/>
            <person name="Chapman J."/>
            <person name="Feltus F.A."/>
            <person name="Gowik U."/>
            <person name="Grigoriev I.V."/>
            <person name="Lyons E."/>
            <person name="Maher C.A."/>
            <person name="Martis M."/>
            <person name="Narechania A."/>
            <person name="Otillar R.P."/>
            <person name="Penning B.W."/>
            <person name="Salamov A.A."/>
            <person name="Wang Y."/>
            <person name="Zhang L."/>
            <person name="Carpita N.C."/>
            <person name="Freeling M."/>
            <person name="Gingle A.R."/>
            <person name="Hash C.T."/>
            <person name="Keller B."/>
            <person name="Klein P."/>
            <person name="Kresovich S."/>
            <person name="McCann M.C."/>
            <person name="Ming R."/>
            <person name="Peterson D.G."/>
            <person name="Mehboob-ur-Rahman"/>
            <person name="Ware D."/>
            <person name="Westhoff P."/>
            <person name="Mayer K.F."/>
            <person name="Messing J."/>
            <person name="Rokhsar D.S."/>
        </authorList>
    </citation>
    <scope>NUCLEOTIDE SEQUENCE [LARGE SCALE GENOMIC DNA]</scope>
    <source>
        <strain evidence="3">cv. BTx623</strain>
    </source>
</reference>
<sequence length="405" mass="45020">MSLPSCKALSQFTISGTSASTETAPATCGIQGWADLPGGPLQSIVALLGSFTDLLAFRSTCRSWRAAFSSYPSKSRFCALLPPLLVRPNIPVRAPDGNELRRWQVIDLANPKTDLCCQIPQEICKAMHFAGSSYGQLICGLRKDCLIVDVFTGARVWAPPLPLNEDTFFYSGMLTAPLALQDSHLLVCVVSSQHSVPASLLDWSVGSDCWSEIQLGNSLIEQIVEFNGQFIAMDSYYRLYTLSLGPQLGLQEMTTVWWDDNDMHGCPFRRPWLVVCSGMLLIVDYYLSVTSSGAPVNYKAYHLDMSTEPATWVEVVKLENDAIFIGGDVRSPPISCMSPGRWGGRSNCLYYAHYRQPWVLHGLGDDVDAVWDDSTDPGLGFKRDWYIQLQPFWVYPSMFYSDGQQ</sequence>
<dbReference type="InParanoid" id="A0A194YGR4"/>
<accession>A0A194YGR4</accession>
<dbReference type="OrthoDB" id="581467at2759"/>
<dbReference type="FunCoup" id="A0A194YGR4">
    <property type="interactions" value="2"/>
</dbReference>
<protein>
    <recommendedName>
        <fullName evidence="1">KIB1-4 beta-propeller domain-containing protein</fullName>
    </recommendedName>
</protein>
<dbReference type="PANTHER" id="PTHR33800:SF3">
    <property type="entry name" value="OS06G0111200 PROTEIN"/>
    <property type="match status" value="1"/>
</dbReference>
<evidence type="ECO:0000259" key="1">
    <source>
        <dbReference type="Pfam" id="PF03478"/>
    </source>
</evidence>
<keyword evidence="3" id="KW-1185">Reference proteome</keyword>
<dbReference type="Gramene" id="KXG19138">
    <property type="protein sequence ID" value="KXG19138"/>
    <property type="gene ID" value="SORBI_3010G009800"/>
</dbReference>
<name>A0A194YGR4_SORBI</name>